<dbReference type="InterPro" id="IPR001451">
    <property type="entry name" value="Hexapep"/>
</dbReference>
<keyword evidence="3" id="KW-1133">Transmembrane helix</keyword>
<name>A0AB74F2L3_9FIRM</name>
<dbReference type="GO" id="GO:0016740">
    <property type="term" value="F:transferase activity"/>
    <property type="evidence" value="ECO:0007669"/>
    <property type="project" value="UniProtKB-KW"/>
</dbReference>
<dbReference type="InterPro" id="IPR018357">
    <property type="entry name" value="Hexapep_transf_CS"/>
</dbReference>
<dbReference type="Proteomes" id="UP000184012">
    <property type="component" value="Unassembled WGS sequence"/>
</dbReference>
<evidence type="ECO:0000313" key="5">
    <source>
        <dbReference type="Proteomes" id="UP000184012"/>
    </source>
</evidence>
<protein>
    <submittedName>
        <fullName evidence="4">Acetyltransferase (Isoleucine patch superfamily)</fullName>
    </submittedName>
</protein>
<sequence>MRGREEFSKYKRLIYFMTKIISILPFILRKKLFESSRNIKGKKGLAIRYIFMKSLAKKCGDNVSIHPNVFIFSPEKMCIGDNVSIHPMCYLEAAGEIEIGDNVSLAHATSIISTTHNYIDLKTIIKDQKISYNKVIIEENVWIGTKATILNGVIVGNGSIIGAHSLVNRNIEPGLIVGGIPVKVLKKREQE</sequence>
<organism evidence="4 5">
    <name type="scientific">Eubacterium callanderi</name>
    <dbReference type="NCBI Taxonomy" id="53442"/>
    <lineage>
        <taxon>Bacteria</taxon>
        <taxon>Bacillati</taxon>
        <taxon>Bacillota</taxon>
        <taxon>Clostridia</taxon>
        <taxon>Eubacteriales</taxon>
        <taxon>Eubacteriaceae</taxon>
        <taxon>Eubacterium</taxon>
    </lineage>
</organism>
<dbReference type="EMBL" id="FRBP01000011">
    <property type="protein sequence ID" value="SHM07468.1"/>
    <property type="molecule type" value="Genomic_DNA"/>
</dbReference>
<dbReference type="Gene3D" id="2.160.10.10">
    <property type="entry name" value="Hexapeptide repeat proteins"/>
    <property type="match status" value="1"/>
</dbReference>
<feature type="transmembrane region" description="Helical" evidence="3">
    <location>
        <begin position="12"/>
        <end position="28"/>
    </location>
</feature>
<evidence type="ECO:0000256" key="2">
    <source>
        <dbReference type="ARBA" id="ARBA00022737"/>
    </source>
</evidence>
<reference evidence="4 5" key="1">
    <citation type="submission" date="2016-11" db="EMBL/GenBank/DDBJ databases">
        <authorList>
            <person name="Varghese N."/>
            <person name="Submissions S."/>
        </authorList>
    </citation>
    <scope>NUCLEOTIDE SEQUENCE [LARGE SCALE GENOMIC DNA]</scope>
    <source>
        <strain evidence="4 5">FD</strain>
    </source>
</reference>
<keyword evidence="3" id="KW-0472">Membrane</keyword>
<dbReference type="Pfam" id="PF00132">
    <property type="entry name" value="Hexapep"/>
    <property type="match status" value="1"/>
</dbReference>
<dbReference type="InterPro" id="IPR011004">
    <property type="entry name" value="Trimer_LpxA-like_sf"/>
</dbReference>
<dbReference type="PANTHER" id="PTHR23416">
    <property type="entry name" value="SIALIC ACID SYNTHASE-RELATED"/>
    <property type="match status" value="1"/>
</dbReference>
<proteinExistence type="predicted"/>
<dbReference type="PROSITE" id="PS00101">
    <property type="entry name" value="HEXAPEP_TRANSFERASES"/>
    <property type="match status" value="1"/>
</dbReference>
<evidence type="ECO:0000256" key="1">
    <source>
        <dbReference type="ARBA" id="ARBA00022679"/>
    </source>
</evidence>
<accession>A0AB74F2L3</accession>
<evidence type="ECO:0000313" key="4">
    <source>
        <dbReference type="EMBL" id="SHM07468.1"/>
    </source>
</evidence>
<keyword evidence="1" id="KW-0808">Transferase</keyword>
<dbReference type="SUPFAM" id="SSF51161">
    <property type="entry name" value="Trimeric LpxA-like enzymes"/>
    <property type="match status" value="1"/>
</dbReference>
<dbReference type="AlphaFoldDB" id="A0AB74F2L3"/>
<dbReference type="CDD" id="cd04647">
    <property type="entry name" value="LbH_MAT_like"/>
    <property type="match status" value="1"/>
</dbReference>
<keyword evidence="2" id="KW-0677">Repeat</keyword>
<evidence type="ECO:0000256" key="3">
    <source>
        <dbReference type="SAM" id="Phobius"/>
    </source>
</evidence>
<keyword evidence="3" id="KW-0812">Transmembrane</keyword>
<gene>
    <name evidence="4" type="ORF">SAMN04515649_1113</name>
</gene>
<dbReference type="InterPro" id="IPR051159">
    <property type="entry name" value="Hexapeptide_acetyltransf"/>
</dbReference>
<comment type="caution">
    <text evidence="4">The sequence shown here is derived from an EMBL/GenBank/DDBJ whole genome shotgun (WGS) entry which is preliminary data.</text>
</comment>
<dbReference type="RefSeq" id="WP_070081244.1">
    <property type="nucleotide sequence ID" value="NZ_CP132155.1"/>
</dbReference>